<dbReference type="NCBIfam" id="NF004587">
    <property type="entry name" value="PRK05928.2-5"/>
    <property type="match status" value="1"/>
</dbReference>
<dbReference type="PANTHER" id="PTHR40082">
    <property type="entry name" value="BLR5956 PROTEIN"/>
    <property type="match status" value="1"/>
</dbReference>
<dbReference type="SUPFAM" id="SSF69618">
    <property type="entry name" value="HemD-like"/>
    <property type="match status" value="1"/>
</dbReference>
<keyword evidence="3" id="KW-1185">Reference proteome</keyword>
<dbReference type="Pfam" id="PF02602">
    <property type="entry name" value="HEM4"/>
    <property type="match status" value="1"/>
</dbReference>
<dbReference type="EMBL" id="AOIJ01000052">
    <property type="protein sequence ID" value="ELY79154.1"/>
    <property type="molecule type" value="Genomic_DNA"/>
</dbReference>
<proteinExistence type="predicted"/>
<evidence type="ECO:0000259" key="1">
    <source>
        <dbReference type="Pfam" id="PF02602"/>
    </source>
</evidence>
<dbReference type="GO" id="GO:0006780">
    <property type="term" value="P:uroporphyrinogen III biosynthetic process"/>
    <property type="evidence" value="ECO:0007669"/>
    <property type="project" value="InterPro"/>
</dbReference>
<dbReference type="Proteomes" id="UP000011592">
    <property type="component" value="Unassembled WGS sequence"/>
</dbReference>
<dbReference type="AlphaFoldDB" id="L9YYH2"/>
<organism evidence="2 3">
    <name type="scientific">Natrinema gari JCM 14663</name>
    <dbReference type="NCBI Taxonomy" id="1230459"/>
    <lineage>
        <taxon>Archaea</taxon>
        <taxon>Methanobacteriati</taxon>
        <taxon>Methanobacteriota</taxon>
        <taxon>Stenosarchaea group</taxon>
        <taxon>Halobacteria</taxon>
        <taxon>Halobacteriales</taxon>
        <taxon>Natrialbaceae</taxon>
        <taxon>Natrinema</taxon>
    </lineage>
</organism>
<evidence type="ECO:0000313" key="2">
    <source>
        <dbReference type="EMBL" id="ELY79154.1"/>
    </source>
</evidence>
<reference evidence="2 3" key="1">
    <citation type="journal article" date="2014" name="PLoS Genet.">
        <title>Phylogenetically driven sequencing of extremely halophilic archaea reveals strategies for static and dynamic osmo-response.</title>
        <authorList>
            <person name="Becker E.A."/>
            <person name="Seitzer P.M."/>
            <person name="Tritt A."/>
            <person name="Larsen D."/>
            <person name="Krusor M."/>
            <person name="Yao A.I."/>
            <person name="Wu D."/>
            <person name="Madern D."/>
            <person name="Eisen J.A."/>
            <person name="Darling A.E."/>
            <person name="Facciotti M.T."/>
        </authorList>
    </citation>
    <scope>NUCLEOTIDE SEQUENCE [LARGE SCALE GENOMIC DNA]</scope>
    <source>
        <strain evidence="2 3">JCM 14663</strain>
    </source>
</reference>
<dbReference type="EC" id="4.2.1.75" evidence="2"/>
<keyword evidence="2" id="KW-0456">Lyase</keyword>
<dbReference type="PATRIC" id="fig|1230459.4.peg.2430"/>
<name>L9YYH2_9EURY</name>
<dbReference type="InterPro" id="IPR039793">
    <property type="entry name" value="UROS/Hem4"/>
</dbReference>
<dbReference type="InterPro" id="IPR036108">
    <property type="entry name" value="4pyrrol_syn_uPrphyn_synt_sf"/>
</dbReference>
<dbReference type="Gene3D" id="3.40.50.10090">
    <property type="match status" value="2"/>
</dbReference>
<dbReference type="CDD" id="cd06578">
    <property type="entry name" value="HemD"/>
    <property type="match status" value="1"/>
</dbReference>
<dbReference type="GO" id="GO:0004852">
    <property type="term" value="F:uroporphyrinogen-III synthase activity"/>
    <property type="evidence" value="ECO:0007669"/>
    <property type="project" value="UniProtKB-EC"/>
</dbReference>
<feature type="domain" description="Tetrapyrrole biosynthesis uroporphyrinogen III synthase" evidence="1">
    <location>
        <begin position="14"/>
        <end position="229"/>
    </location>
</feature>
<gene>
    <name evidence="2" type="primary">hemD</name>
    <name evidence="2" type="ORF">C486_12196</name>
</gene>
<dbReference type="InterPro" id="IPR003754">
    <property type="entry name" value="4pyrrol_synth_uPrphyn_synth"/>
</dbReference>
<dbReference type="PANTHER" id="PTHR40082:SF1">
    <property type="entry name" value="BLR5956 PROTEIN"/>
    <property type="match status" value="1"/>
</dbReference>
<accession>L9YYH2</accession>
<protein>
    <submittedName>
        <fullName evidence="2">Uroporphyrinogen-III synthase</fullName>
        <ecNumber evidence="2">4.2.1.75</ecNumber>
    </submittedName>
</protein>
<evidence type="ECO:0000313" key="3">
    <source>
        <dbReference type="Proteomes" id="UP000011592"/>
    </source>
</evidence>
<sequence>MAVFRPDDERLERAADVLETLGAEPVPDPMLSVDATDATPRSDADYVVFTSKTGAELVSEAGWKPGDETVCAIGPATADALREEGYAVDLVPDEFTSSGLVTALESRVDGARVEVARSDHGSAVLLEGLDDAGAYVHETILYRLVRPAESGRSAELAAEGGLEAACFTSSLTVEHFLDAAAERGIREDALEGLAGATVGVIGEPTAETAASHGIDVDVVPEEATFDALAHETVAAIPSRSE</sequence>
<comment type="caution">
    <text evidence="2">The sequence shown here is derived from an EMBL/GenBank/DDBJ whole genome shotgun (WGS) entry which is preliminary data.</text>
</comment>